<accession>A0A9D9DLK4</accession>
<evidence type="ECO:0000313" key="2">
    <source>
        <dbReference type="Proteomes" id="UP000823613"/>
    </source>
</evidence>
<comment type="caution">
    <text evidence="1">The sequence shown here is derived from an EMBL/GenBank/DDBJ whole genome shotgun (WGS) entry which is preliminary data.</text>
</comment>
<evidence type="ECO:0000313" key="1">
    <source>
        <dbReference type="EMBL" id="MBO8427289.1"/>
    </source>
</evidence>
<reference evidence="1" key="1">
    <citation type="submission" date="2020-10" db="EMBL/GenBank/DDBJ databases">
        <authorList>
            <person name="Gilroy R."/>
        </authorList>
    </citation>
    <scope>NUCLEOTIDE SEQUENCE</scope>
    <source>
        <strain evidence="1">11159</strain>
    </source>
</reference>
<reference evidence="1" key="2">
    <citation type="journal article" date="2021" name="PeerJ">
        <title>Extensive microbial diversity within the chicken gut microbiome revealed by metagenomics and culture.</title>
        <authorList>
            <person name="Gilroy R."/>
            <person name="Ravi A."/>
            <person name="Getino M."/>
            <person name="Pursley I."/>
            <person name="Horton D.L."/>
            <person name="Alikhan N.F."/>
            <person name="Baker D."/>
            <person name="Gharbi K."/>
            <person name="Hall N."/>
            <person name="Watson M."/>
            <person name="Adriaenssens E.M."/>
            <person name="Foster-Nyarko E."/>
            <person name="Jarju S."/>
            <person name="Secka A."/>
            <person name="Antonio M."/>
            <person name="Oren A."/>
            <person name="Chaudhuri R.R."/>
            <person name="La Ragione R."/>
            <person name="Hildebrand F."/>
            <person name="Pallen M.J."/>
        </authorList>
    </citation>
    <scope>NUCLEOTIDE SEQUENCE</scope>
    <source>
        <strain evidence="1">11159</strain>
    </source>
</reference>
<dbReference type="AlphaFoldDB" id="A0A9D9DLK4"/>
<dbReference type="Proteomes" id="UP000823613">
    <property type="component" value="Unassembled WGS sequence"/>
</dbReference>
<dbReference type="EMBL" id="JADIMY010000040">
    <property type="protein sequence ID" value="MBO8427289.1"/>
    <property type="molecule type" value="Genomic_DNA"/>
</dbReference>
<gene>
    <name evidence="1" type="ORF">IAC58_01855</name>
</gene>
<proteinExistence type="predicted"/>
<sequence>MKQKLVLFKGSKQVSKKQTTRLVNESVSYLIAKGYKVILLKGDRII</sequence>
<name>A0A9D9DLK4_9BACL</name>
<protein>
    <submittedName>
        <fullName evidence="1">Uncharacterized protein</fullName>
    </submittedName>
</protein>
<organism evidence="1 2">
    <name type="scientific">Candidatus Onthovivens merdipullorum</name>
    <dbReference type="NCBI Taxonomy" id="2840889"/>
    <lineage>
        <taxon>Bacteria</taxon>
        <taxon>Bacillati</taxon>
        <taxon>Bacillota</taxon>
        <taxon>Bacilli</taxon>
        <taxon>Bacillales</taxon>
        <taxon>Candidatus Onthovivens</taxon>
    </lineage>
</organism>